<dbReference type="RefSeq" id="WP_055740169.1">
    <property type="nucleotide sequence ID" value="NZ_JAAIWL010000008.1"/>
</dbReference>
<dbReference type="Proteomes" id="UP000051888">
    <property type="component" value="Unassembled WGS sequence"/>
</dbReference>
<sequence length="167" mass="18921">MNIRILTESDAVTFQELRLKALKMNPEAFGSTFEREVEFTEQMVQERIRPSKDNFVLGAFDKQNLLVGIVTFMRETSLKTAHKGNIYGMFVAPETRGMGVGKLLLEELIRKAKNSNGLEQLNLTVVSNNVAAKKLYTSLGFDVYGVERNALKDNGEYFDEDLMVLFI</sequence>
<accession>A0A0Q3TL71</accession>
<evidence type="ECO:0000313" key="4">
    <source>
        <dbReference type="EMBL" id="KQL54401.1"/>
    </source>
</evidence>
<organism evidence="4 5">
    <name type="scientific">Heyndrickxia shackletonii</name>
    <dbReference type="NCBI Taxonomy" id="157838"/>
    <lineage>
        <taxon>Bacteria</taxon>
        <taxon>Bacillati</taxon>
        <taxon>Bacillota</taxon>
        <taxon>Bacilli</taxon>
        <taxon>Bacillales</taxon>
        <taxon>Bacillaceae</taxon>
        <taxon>Heyndrickxia</taxon>
    </lineage>
</organism>
<keyword evidence="1 4" id="KW-0808">Transferase</keyword>
<comment type="caution">
    <text evidence="4">The sequence shown here is derived from an EMBL/GenBank/DDBJ whole genome shotgun (WGS) entry which is preliminary data.</text>
</comment>
<gene>
    <name evidence="4" type="ORF">AN964_13435</name>
</gene>
<name>A0A0Q3TL71_9BACI</name>
<proteinExistence type="predicted"/>
<dbReference type="InterPro" id="IPR050680">
    <property type="entry name" value="YpeA/RimI_acetyltransf"/>
</dbReference>
<dbReference type="SUPFAM" id="SSF55729">
    <property type="entry name" value="Acyl-CoA N-acyltransferases (Nat)"/>
    <property type="match status" value="1"/>
</dbReference>
<protein>
    <submittedName>
        <fullName evidence="4">Acetyltransferase</fullName>
    </submittedName>
</protein>
<dbReference type="PANTHER" id="PTHR43420:SF47">
    <property type="entry name" value="N-ACETYLTRANSFERASE DOMAIN-CONTAINING PROTEIN"/>
    <property type="match status" value="1"/>
</dbReference>
<dbReference type="PANTHER" id="PTHR43420">
    <property type="entry name" value="ACETYLTRANSFERASE"/>
    <property type="match status" value="1"/>
</dbReference>
<dbReference type="Pfam" id="PF13420">
    <property type="entry name" value="Acetyltransf_4"/>
    <property type="match status" value="1"/>
</dbReference>
<dbReference type="AlphaFoldDB" id="A0A0Q3TL71"/>
<evidence type="ECO:0000256" key="1">
    <source>
        <dbReference type="ARBA" id="ARBA00022679"/>
    </source>
</evidence>
<evidence type="ECO:0000259" key="3">
    <source>
        <dbReference type="PROSITE" id="PS51186"/>
    </source>
</evidence>
<keyword evidence="5" id="KW-1185">Reference proteome</keyword>
<dbReference type="STRING" id="157838.AN964_13435"/>
<keyword evidence="2" id="KW-0012">Acyltransferase</keyword>
<reference evidence="4 5" key="1">
    <citation type="submission" date="2015-09" db="EMBL/GenBank/DDBJ databases">
        <title>Genome sequencing project for genomic taxonomy and phylogenomics of Bacillus-like bacteria.</title>
        <authorList>
            <person name="Liu B."/>
            <person name="Wang J."/>
            <person name="Zhu Y."/>
            <person name="Liu G."/>
            <person name="Chen Q."/>
            <person name="Chen Z."/>
            <person name="Lan J."/>
            <person name="Che J."/>
            <person name="Ge C."/>
            <person name="Shi H."/>
            <person name="Pan Z."/>
            <person name="Liu X."/>
        </authorList>
    </citation>
    <scope>NUCLEOTIDE SEQUENCE [LARGE SCALE GENOMIC DNA]</scope>
    <source>
        <strain evidence="4 5">LMG 18435</strain>
    </source>
</reference>
<dbReference type="CDD" id="cd04301">
    <property type="entry name" value="NAT_SF"/>
    <property type="match status" value="1"/>
</dbReference>
<feature type="domain" description="N-acetyltransferase" evidence="3">
    <location>
        <begin position="1"/>
        <end position="167"/>
    </location>
</feature>
<dbReference type="PATRIC" id="fig|157838.3.peg.2987"/>
<evidence type="ECO:0000256" key="2">
    <source>
        <dbReference type="ARBA" id="ARBA00023315"/>
    </source>
</evidence>
<dbReference type="OrthoDB" id="9799092at2"/>
<dbReference type="InterPro" id="IPR016181">
    <property type="entry name" value="Acyl_CoA_acyltransferase"/>
</dbReference>
<dbReference type="Gene3D" id="3.40.630.30">
    <property type="match status" value="1"/>
</dbReference>
<dbReference type="EMBL" id="LJJC01000004">
    <property type="protein sequence ID" value="KQL54401.1"/>
    <property type="molecule type" value="Genomic_DNA"/>
</dbReference>
<dbReference type="PROSITE" id="PS51186">
    <property type="entry name" value="GNAT"/>
    <property type="match status" value="1"/>
</dbReference>
<evidence type="ECO:0000313" key="5">
    <source>
        <dbReference type="Proteomes" id="UP000051888"/>
    </source>
</evidence>
<dbReference type="GO" id="GO:0016747">
    <property type="term" value="F:acyltransferase activity, transferring groups other than amino-acyl groups"/>
    <property type="evidence" value="ECO:0007669"/>
    <property type="project" value="InterPro"/>
</dbReference>
<dbReference type="InterPro" id="IPR000182">
    <property type="entry name" value="GNAT_dom"/>
</dbReference>